<keyword evidence="7" id="KW-0808">Transferase</keyword>
<dbReference type="InterPro" id="IPR013654">
    <property type="entry name" value="PAS_2"/>
</dbReference>
<dbReference type="Pfam" id="PF01590">
    <property type="entry name" value="GAF"/>
    <property type="match status" value="1"/>
</dbReference>
<dbReference type="SMART" id="SM00065">
    <property type="entry name" value="GAF"/>
    <property type="match status" value="1"/>
</dbReference>
<feature type="domain" description="Histidine kinase" evidence="12">
    <location>
        <begin position="540"/>
        <end position="754"/>
    </location>
</feature>
<dbReference type="InterPro" id="IPR003594">
    <property type="entry name" value="HATPase_dom"/>
</dbReference>
<dbReference type="Pfam" id="PF00360">
    <property type="entry name" value="PHY"/>
    <property type="match status" value="1"/>
</dbReference>
<dbReference type="Proteomes" id="UP000664795">
    <property type="component" value="Unassembled WGS sequence"/>
</dbReference>
<dbReference type="InterPro" id="IPR016132">
    <property type="entry name" value="Phyto_chromo_attachment"/>
</dbReference>
<dbReference type="EC" id="2.7.13.3" evidence="3"/>
<reference evidence="13 14" key="1">
    <citation type="submission" date="2021-03" db="EMBL/GenBank/DDBJ databases">
        <title>Fibrella sp. HMF5036 genome sequencing and assembly.</title>
        <authorList>
            <person name="Kang H."/>
            <person name="Kim H."/>
            <person name="Bae S."/>
            <person name="Joh K."/>
        </authorList>
    </citation>
    <scope>NUCLEOTIDE SEQUENCE [LARGE SCALE GENOMIC DNA]</scope>
    <source>
        <strain evidence="13 14">HMF5036</strain>
    </source>
</reference>
<dbReference type="SUPFAM" id="SSF55874">
    <property type="entry name" value="ATPase domain of HSP90 chaperone/DNA topoisomerase II/histidine kinase"/>
    <property type="match status" value="1"/>
</dbReference>
<keyword evidence="8" id="KW-0418">Kinase</keyword>
<dbReference type="SUPFAM" id="SSF55781">
    <property type="entry name" value="GAF domain-like"/>
    <property type="match status" value="2"/>
</dbReference>
<dbReference type="Gene3D" id="3.30.565.10">
    <property type="entry name" value="Histidine kinase-like ATPase, C-terminal domain"/>
    <property type="match status" value="1"/>
</dbReference>
<organism evidence="13 14">
    <name type="scientific">Fibrella aquatilis</name>
    <dbReference type="NCBI Taxonomy" id="2817059"/>
    <lineage>
        <taxon>Bacteria</taxon>
        <taxon>Pseudomonadati</taxon>
        <taxon>Bacteroidota</taxon>
        <taxon>Cytophagia</taxon>
        <taxon>Cytophagales</taxon>
        <taxon>Spirosomataceae</taxon>
        <taxon>Fibrella</taxon>
    </lineage>
</organism>
<evidence type="ECO:0000256" key="8">
    <source>
        <dbReference type="ARBA" id="ARBA00022777"/>
    </source>
</evidence>
<dbReference type="PANTHER" id="PTHR42878:SF15">
    <property type="entry name" value="BACTERIOPHYTOCHROME"/>
    <property type="match status" value="1"/>
</dbReference>
<dbReference type="PRINTS" id="PR01033">
    <property type="entry name" value="PHYTOCHROME"/>
</dbReference>
<dbReference type="GO" id="GO:0007234">
    <property type="term" value="P:osmosensory signaling via phosphorelay pathway"/>
    <property type="evidence" value="ECO:0007669"/>
    <property type="project" value="TreeGrafter"/>
</dbReference>
<evidence type="ECO:0000256" key="6">
    <source>
        <dbReference type="ARBA" id="ARBA00022606"/>
    </source>
</evidence>
<dbReference type="GO" id="GO:0000156">
    <property type="term" value="F:phosphorelay response regulator activity"/>
    <property type="evidence" value="ECO:0007669"/>
    <property type="project" value="TreeGrafter"/>
</dbReference>
<keyword evidence="5" id="KW-0597">Phosphoprotein</keyword>
<gene>
    <name evidence="13" type="ORF">J2I48_27055</name>
</gene>
<evidence type="ECO:0000259" key="11">
    <source>
        <dbReference type="PROSITE" id="PS50046"/>
    </source>
</evidence>
<evidence type="ECO:0000256" key="2">
    <source>
        <dbReference type="ARBA" id="ARBA00006402"/>
    </source>
</evidence>
<dbReference type="Gene3D" id="1.10.287.130">
    <property type="match status" value="1"/>
</dbReference>
<keyword evidence="9" id="KW-0157">Chromophore</keyword>
<dbReference type="Gene3D" id="3.30.450.270">
    <property type="match status" value="1"/>
</dbReference>
<dbReference type="AlphaFoldDB" id="A0A939GE18"/>
<dbReference type="SUPFAM" id="SSF47384">
    <property type="entry name" value="Homodimeric domain of signal transducing histidine kinase"/>
    <property type="match status" value="1"/>
</dbReference>
<comment type="catalytic activity">
    <reaction evidence="1">
        <text>ATP + protein L-histidine = ADP + protein N-phospho-L-histidine.</text>
        <dbReference type="EC" id="2.7.13.3"/>
    </reaction>
</comment>
<dbReference type="GO" id="GO:0000155">
    <property type="term" value="F:phosphorelay sensor kinase activity"/>
    <property type="evidence" value="ECO:0007669"/>
    <property type="project" value="InterPro"/>
</dbReference>
<evidence type="ECO:0000313" key="13">
    <source>
        <dbReference type="EMBL" id="MBO0934698.1"/>
    </source>
</evidence>
<keyword evidence="10" id="KW-0675">Receptor</keyword>
<dbReference type="InterPro" id="IPR003018">
    <property type="entry name" value="GAF"/>
</dbReference>
<keyword evidence="14" id="KW-1185">Reference proteome</keyword>
<dbReference type="Pfam" id="PF08446">
    <property type="entry name" value="PAS_2"/>
    <property type="match status" value="1"/>
</dbReference>
<dbReference type="Pfam" id="PF02518">
    <property type="entry name" value="HATPase_c"/>
    <property type="match status" value="1"/>
</dbReference>
<evidence type="ECO:0000256" key="5">
    <source>
        <dbReference type="ARBA" id="ARBA00022553"/>
    </source>
</evidence>
<dbReference type="GO" id="GO:0030295">
    <property type="term" value="F:protein kinase activator activity"/>
    <property type="evidence" value="ECO:0007669"/>
    <property type="project" value="TreeGrafter"/>
</dbReference>
<dbReference type="GO" id="GO:0009881">
    <property type="term" value="F:photoreceptor activity"/>
    <property type="evidence" value="ECO:0007669"/>
    <property type="project" value="UniProtKB-KW"/>
</dbReference>
<feature type="domain" description="Phytochrome chromophore attachment site" evidence="11">
    <location>
        <begin position="155"/>
        <end position="314"/>
    </location>
</feature>
<dbReference type="FunFam" id="3.30.565.10:FF:000006">
    <property type="entry name" value="Sensor histidine kinase WalK"/>
    <property type="match status" value="1"/>
</dbReference>
<dbReference type="RefSeq" id="WP_207338663.1">
    <property type="nucleotide sequence ID" value="NZ_JAFMYU010000036.1"/>
</dbReference>
<dbReference type="SUPFAM" id="SSF55785">
    <property type="entry name" value="PYP-like sensor domain (PAS domain)"/>
    <property type="match status" value="1"/>
</dbReference>
<evidence type="ECO:0000256" key="4">
    <source>
        <dbReference type="ARBA" id="ARBA00022543"/>
    </source>
</evidence>
<keyword evidence="6" id="KW-0716">Sensory transduction</keyword>
<accession>A0A939GE18</accession>
<dbReference type="InterPro" id="IPR050351">
    <property type="entry name" value="BphY/WalK/GraS-like"/>
</dbReference>
<evidence type="ECO:0000256" key="10">
    <source>
        <dbReference type="ARBA" id="ARBA00023170"/>
    </source>
</evidence>
<protein>
    <recommendedName>
        <fullName evidence="3">histidine kinase</fullName>
        <ecNumber evidence="3">2.7.13.3</ecNumber>
    </recommendedName>
</protein>
<comment type="similarity">
    <text evidence="2">In the N-terminal section; belongs to the phytochrome family.</text>
</comment>
<dbReference type="GO" id="GO:0009584">
    <property type="term" value="P:detection of visible light"/>
    <property type="evidence" value="ECO:0007669"/>
    <property type="project" value="InterPro"/>
</dbReference>
<evidence type="ECO:0000256" key="1">
    <source>
        <dbReference type="ARBA" id="ARBA00000085"/>
    </source>
</evidence>
<evidence type="ECO:0000259" key="12">
    <source>
        <dbReference type="PROSITE" id="PS50109"/>
    </source>
</evidence>
<dbReference type="Gene3D" id="3.30.450.20">
    <property type="entry name" value="PAS domain"/>
    <property type="match status" value="1"/>
</dbReference>
<dbReference type="Pfam" id="PF00512">
    <property type="entry name" value="HisKA"/>
    <property type="match status" value="1"/>
</dbReference>
<sequence length="771" mass="87636">MQPTVDLTNCDREPIQWPGYIQSHGYLLALDPTTLTIWQASENCQELTGIPTEALIGQPLHTLTLHHVPGQELVDLLTVALRQDDPAAFNPYRLKLKNQHWYVVIHLHDDALILELEPPADAVNITDADAPLLSKALPVQVLLAQTMTDIQRSSSLADLLEKTAHKVKELTGYDRVMIYRFGDDWHGEVVAEARESFLEPFLHMHYPASDIPRQARELYKVNLVRIIVDTYKPRVPIYPVQYADRGRPLDLTHAGLRAVSPIHIEYLQNMGVRSSMSLSLIYRGELWGLISCHHYATARLVDYPTRASVKLISQLLSTALEIRKDDEDEAFAQTLHQREQHIHQQMLADWDVAQGLTRHPLTALGLNTATGGALLFENQLIRLGQAPEEADIYSLIEWLKTTSPDVVFQTDQLPNLFTPAERYRALASGVLMIVLSREMNEYLLWFKPEQKQTQYWGGNPEKPVVRDEAGSERLSPRKSFDKWEQLVRNRSDPWRQVEVATALKLRENILQLVTQKANQIRALNEQLRLAYEELEAFSYTISHDLRTPLSSIKSYTEIYLEDYGDTMPTDARATFDKITRASDRMAMLIRNVMQYSRMSRTDLTMEPLAVKPLITQLWDELRAGENGRDLTIQLGDTPQINGDQTMVAQVFGNLLSNAVKYSRQVPRARIQVNGTETDQEVVYAITDNGIGIDMKQAGKVFELFQRLDSAVNYEGYGVGLAIVKRIMSRHRGKVWFESSPMHSTTFFVAFPKTTQSAQTDLSADMPKPITS</sequence>
<keyword evidence="4" id="KW-0600">Photoreceptor protein</keyword>
<dbReference type="InterPro" id="IPR035965">
    <property type="entry name" value="PAS-like_dom_sf"/>
</dbReference>
<proteinExistence type="inferred from homology"/>
<dbReference type="InterPro" id="IPR005467">
    <property type="entry name" value="His_kinase_dom"/>
</dbReference>
<dbReference type="InterPro" id="IPR029016">
    <property type="entry name" value="GAF-like_dom_sf"/>
</dbReference>
<dbReference type="SMART" id="SM00388">
    <property type="entry name" value="HisKA"/>
    <property type="match status" value="1"/>
</dbReference>
<dbReference type="PANTHER" id="PTHR42878">
    <property type="entry name" value="TWO-COMPONENT HISTIDINE KINASE"/>
    <property type="match status" value="1"/>
</dbReference>
<evidence type="ECO:0000256" key="7">
    <source>
        <dbReference type="ARBA" id="ARBA00022679"/>
    </source>
</evidence>
<evidence type="ECO:0000313" key="14">
    <source>
        <dbReference type="Proteomes" id="UP000664795"/>
    </source>
</evidence>
<dbReference type="GO" id="GO:0006355">
    <property type="term" value="P:regulation of DNA-templated transcription"/>
    <property type="evidence" value="ECO:0007669"/>
    <property type="project" value="InterPro"/>
</dbReference>
<dbReference type="InterPro" id="IPR036097">
    <property type="entry name" value="HisK_dim/P_sf"/>
</dbReference>
<comment type="caution">
    <text evidence="13">The sequence shown here is derived from an EMBL/GenBank/DDBJ whole genome shotgun (WGS) entry which is preliminary data.</text>
</comment>
<dbReference type="InterPro" id="IPR043150">
    <property type="entry name" value="Phytochrome_PHY_sf"/>
</dbReference>
<dbReference type="InterPro" id="IPR013515">
    <property type="entry name" value="Phytochrome_cen-reg"/>
</dbReference>
<dbReference type="PROSITE" id="PS50109">
    <property type="entry name" value="HIS_KIN"/>
    <property type="match status" value="1"/>
</dbReference>
<dbReference type="Gene3D" id="3.30.450.40">
    <property type="match status" value="1"/>
</dbReference>
<evidence type="ECO:0000256" key="3">
    <source>
        <dbReference type="ARBA" id="ARBA00012438"/>
    </source>
</evidence>
<dbReference type="EMBL" id="JAFMYU010000036">
    <property type="protein sequence ID" value="MBO0934698.1"/>
    <property type="molecule type" value="Genomic_DNA"/>
</dbReference>
<name>A0A939GE18_9BACT</name>
<dbReference type="InterPro" id="IPR036890">
    <property type="entry name" value="HATPase_C_sf"/>
</dbReference>
<dbReference type="CDD" id="cd00082">
    <property type="entry name" value="HisKA"/>
    <property type="match status" value="1"/>
</dbReference>
<dbReference type="InterPro" id="IPR003661">
    <property type="entry name" value="HisK_dim/P_dom"/>
</dbReference>
<evidence type="ECO:0000256" key="9">
    <source>
        <dbReference type="ARBA" id="ARBA00022991"/>
    </source>
</evidence>
<dbReference type="InterPro" id="IPR001294">
    <property type="entry name" value="Phytochrome"/>
</dbReference>
<dbReference type="SMART" id="SM00387">
    <property type="entry name" value="HATPase_c"/>
    <property type="match status" value="1"/>
</dbReference>
<dbReference type="PROSITE" id="PS50046">
    <property type="entry name" value="PHYTOCHROME_2"/>
    <property type="match status" value="1"/>
</dbReference>